<feature type="region of interest" description="Disordered" evidence="1">
    <location>
        <begin position="244"/>
        <end position="271"/>
    </location>
</feature>
<dbReference type="EMBL" id="MU006097">
    <property type="protein sequence ID" value="KAF2838222.1"/>
    <property type="molecule type" value="Genomic_DNA"/>
</dbReference>
<dbReference type="PANTHER" id="PTHR39472">
    <property type="entry name" value="EXPRESSED PROTEIN"/>
    <property type="match status" value="1"/>
</dbReference>
<organism evidence="2 3">
    <name type="scientific">Patellaria atrata CBS 101060</name>
    <dbReference type="NCBI Taxonomy" id="1346257"/>
    <lineage>
        <taxon>Eukaryota</taxon>
        <taxon>Fungi</taxon>
        <taxon>Dikarya</taxon>
        <taxon>Ascomycota</taxon>
        <taxon>Pezizomycotina</taxon>
        <taxon>Dothideomycetes</taxon>
        <taxon>Dothideomycetes incertae sedis</taxon>
        <taxon>Patellariales</taxon>
        <taxon>Patellariaceae</taxon>
        <taxon>Patellaria</taxon>
    </lineage>
</organism>
<keyword evidence="3" id="KW-1185">Reference proteome</keyword>
<accession>A0A9P4SAE6</accession>
<dbReference type="OrthoDB" id="21214at2759"/>
<feature type="compositionally biased region" description="Polar residues" evidence="1">
    <location>
        <begin position="1"/>
        <end position="12"/>
    </location>
</feature>
<evidence type="ECO:0000313" key="3">
    <source>
        <dbReference type="Proteomes" id="UP000799429"/>
    </source>
</evidence>
<protein>
    <submittedName>
        <fullName evidence="2">Uncharacterized protein</fullName>
    </submittedName>
</protein>
<evidence type="ECO:0000313" key="2">
    <source>
        <dbReference type="EMBL" id="KAF2838222.1"/>
    </source>
</evidence>
<reference evidence="2" key="1">
    <citation type="journal article" date="2020" name="Stud. Mycol.">
        <title>101 Dothideomycetes genomes: a test case for predicting lifestyles and emergence of pathogens.</title>
        <authorList>
            <person name="Haridas S."/>
            <person name="Albert R."/>
            <person name="Binder M."/>
            <person name="Bloem J."/>
            <person name="Labutti K."/>
            <person name="Salamov A."/>
            <person name="Andreopoulos B."/>
            <person name="Baker S."/>
            <person name="Barry K."/>
            <person name="Bills G."/>
            <person name="Bluhm B."/>
            <person name="Cannon C."/>
            <person name="Castanera R."/>
            <person name="Culley D."/>
            <person name="Daum C."/>
            <person name="Ezra D."/>
            <person name="Gonzalez J."/>
            <person name="Henrissat B."/>
            <person name="Kuo A."/>
            <person name="Liang C."/>
            <person name="Lipzen A."/>
            <person name="Lutzoni F."/>
            <person name="Magnuson J."/>
            <person name="Mondo S."/>
            <person name="Nolan M."/>
            <person name="Ohm R."/>
            <person name="Pangilinan J."/>
            <person name="Park H.-J."/>
            <person name="Ramirez L."/>
            <person name="Alfaro M."/>
            <person name="Sun H."/>
            <person name="Tritt A."/>
            <person name="Yoshinaga Y."/>
            <person name="Zwiers L.-H."/>
            <person name="Turgeon B."/>
            <person name="Goodwin S."/>
            <person name="Spatafora J."/>
            <person name="Crous P."/>
            <person name="Grigoriev I."/>
        </authorList>
    </citation>
    <scope>NUCLEOTIDE SEQUENCE</scope>
    <source>
        <strain evidence="2">CBS 101060</strain>
    </source>
</reference>
<gene>
    <name evidence="2" type="ORF">M501DRAFT_1011833</name>
</gene>
<feature type="compositionally biased region" description="Basic and acidic residues" evidence="1">
    <location>
        <begin position="259"/>
        <end position="271"/>
    </location>
</feature>
<feature type="region of interest" description="Disordered" evidence="1">
    <location>
        <begin position="1"/>
        <end position="38"/>
    </location>
</feature>
<dbReference type="AlphaFoldDB" id="A0A9P4SAE6"/>
<sequence>MNNFPSFLDTSGNGVGGNPPRQTPSPGPGQHQANGIGSAMNFLNGAGVSSAAAQMDLNYVMQMVQQLADINAENRAEQNRIVNGITQLQQSHTYDSLSPNGGPVNGDAHAAARYAEITTELTVVTNKLHNAERMAEESKLEVDVMKEIKEEYDKTIQHLMNKLRPYAYSHTQATIALHKHYQALLDAERQANLDLRLEHQQWQTGLARVAEYARLALGAQSDASLSYVTRIRELKQENKVLRKLAGWEPAEDSDNEEESVQKGEAQHRPQQ</sequence>
<dbReference type="Proteomes" id="UP000799429">
    <property type="component" value="Unassembled WGS sequence"/>
</dbReference>
<dbReference type="PANTHER" id="PTHR39472:SF1">
    <property type="entry name" value="EXPRESSED PROTEIN"/>
    <property type="match status" value="1"/>
</dbReference>
<feature type="compositionally biased region" description="Acidic residues" evidence="1">
    <location>
        <begin position="249"/>
        <end position="258"/>
    </location>
</feature>
<name>A0A9P4SAE6_9PEZI</name>
<evidence type="ECO:0000256" key="1">
    <source>
        <dbReference type="SAM" id="MobiDB-lite"/>
    </source>
</evidence>
<proteinExistence type="predicted"/>
<comment type="caution">
    <text evidence="2">The sequence shown here is derived from an EMBL/GenBank/DDBJ whole genome shotgun (WGS) entry which is preliminary data.</text>
</comment>